<accession>A0A2T9X372</accession>
<dbReference type="AlphaFoldDB" id="A0A2T9X372"/>
<gene>
    <name evidence="1" type="ORF">DDW13_07130</name>
</gene>
<comment type="caution">
    <text evidence="1">The sequence shown here is derived from an EMBL/GenBank/DDBJ whole genome shotgun (WGS) entry which is preliminary data.</text>
</comment>
<reference evidence="1 2" key="1">
    <citation type="journal article" date="2015" name="Appl. Environ. Microbiol.">
        <title>Nanoarchaeota, Their Sulfolobales Host, and Nanoarchaeota Virus Distribution across Yellowstone National Park Hot Springs.</title>
        <authorList>
            <person name="Munson-McGee J.H."/>
            <person name="Field E.K."/>
            <person name="Bateson M."/>
            <person name="Rooney C."/>
            <person name="Stepanauskas R."/>
            <person name="Young M.J."/>
        </authorList>
    </citation>
    <scope>NUCLEOTIDE SEQUENCE [LARGE SCALE GENOMIC DNA]</scope>
    <source>
        <strain evidence="1">SCGC AC-742_N10</strain>
    </source>
</reference>
<dbReference type="EMBL" id="QEFD01000207">
    <property type="protein sequence ID" value="PVU74502.1"/>
    <property type="molecule type" value="Genomic_DNA"/>
</dbReference>
<sequence>MLSELQALEEINTAPRRVNELRLKDIDINDLIKKGLVKEENGWLYLTDAGIKRLSELYGILDSLQEIYINMSSGIKTKISEIDERVLNSGLVEIKGDYVELNFEGIKLIAQRIAEKMSRAH</sequence>
<evidence type="ECO:0000313" key="1">
    <source>
        <dbReference type="EMBL" id="PVU74502.1"/>
    </source>
</evidence>
<evidence type="ECO:0000313" key="2">
    <source>
        <dbReference type="Proteomes" id="UP000245638"/>
    </source>
</evidence>
<organism evidence="1 2">
    <name type="scientific">Acidianus hospitalis</name>
    <dbReference type="NCBI Taxonomy" id="563177"/>
    <lineage>
        <taxon>Archaea</taxon>
        <taxon>Thermoproteota</taxon>
        <taxon>Thermoprotei</taxon>
        <taxon>Sulfolobales</taxon>
        <taxon>Sulfolobaceae</taxon>
        <taxon>Acidianus</taxon>
    </lineage>
</organism>
<name>A0A2T9X372_9CREN</name>
<protein>
    <submittedName>
        <fullName evidence="1">Uncharacterized protein</fullName>
    </submittedName>
</protein>
<proteinExistence type="predicted"/>
<dbReference type="Proteomes" id="UP000245638">
    <property type="component" value="Unassembled WGS sequence"/>
</dbReference>